<name>A0A1T1D516_9SYNE</name>
<dbReference type="EMBL" id="MWLE01000036">
    <property type="protein sequence ID" value="OOV35900.1"/>
    <property type="molecule type" value="Genomic_DNA"/>
</dbReference>
<dbReference type="GO" id="GO:0009036">
    <property type="term" value="F:type II site-specific deoxyribonuclease activity"/>
    <property type="evidence" value="ECO:0007669"/>
    <property type="project" value="InterPro"/>
</dbReference>
<dbReference type="Proteomes" id="UP000242590">
    <property type="component" value="Unassembled WGS sequence"/>
</dbReference>
<proteinExistence type="predicted"/>
<keyword evidence="1" id="KW-0255">Endonuclease</keyword>
<evidence type="ECO:0000313" key="2">
    <source>
        <dbReference type="Proteomes" id="UP000242590"/>
    </source>
</evidence>
<organism evidence="1 2">
    <name type="scientific">Candidatus Synechococcus spongiarum LMB bulk15N</name>
    <dbReference type="NCBI Taxonomy" id="1943583"/>
    <lineage>
        <taxon>Bacteria</taxon>
        <taxon>Bacillati</taxon>
        <taxon>Cyanobacteriota</taxon>
        <taxon>Cyanophyceae</taxon>
        <taxon>Synechococcales</taxon>
        <taxon>Synechococcaceae</taxon>
        <taxon>Synechococcus</taxon>
    </lineage>
</organism>
<protein>
    <submittedName>
        <fullName evidence="1">Restriction endonuclease</fullName>
    </submittedName>
</protein>
<keyword evidence="1" id="KW-0378">Hydrolase</keyword>
<gene>
    <name evidence="1" type="ORF">BV53_02605</name>
</gene>
<dbReference type="Pfam" id="PF04555">
    <property type="entry name" value="XhoI"/>
    <property type="match status" value="1"/>
</dbReference>
<keyword evidence="1" id="KW-0540">Nuclease</keyword>
<comment type="caution">
    <text evidence="1">The sequence shown here is derived from an EMBL/GenBank/DDBJ whole genome shotgun (WGS) entry which is preliminary data.</text>
</comment>
<feature type="non-terminal residue" evidence="1">
    <location>
        <position position="190"/>
    </location>
</feature>
<evidence type="ECO:0000313" key="1">
    <source>
        <dbReference type="EMBL" id="OOV35900.1"/>
    </source>
</evidence>
<dbReference type="REBASE" id="199726">
    <property type="entry name" value="SspLMB152ORF2600P"/>
</dbReference>
<reference evidence="1 2" key="1">
    <citation type="submission" date="2017-02" db="EMBL/GenBank/DDBJ databases">
        <title>Draft Genome Sequences of 'Candidatus Synechococcus spongiarum', Cyanobacterial Symbionts of the Mediterranean Sponge Aplysina aerophoba from two locations.</title>
        <authorList>
            <person name="Slaby B.M."/>
            <person name="Hentschel U."/>
        </authorList>
    </citation>
    <scope>NUCLEOTIDE SEQUENCE [LARGE SCALE GENOMIC DNA]</scope>
    <source>
        <strain evidence="1">LMB bulk15N</strain>
    </source>
</reference>
<dbReference type="AlphaFoldDB" id="A0A1T1D516"/>
<dbReference type="GO" id="GO:0003677">
    <property type="term" value="F:DNA binding"/>
    <property type="evidence" value="ECO:0007669"/>
    <property type="project" value="InterPro"/>
</dbReference>
<dbReference type="GO" id="GO:0009307">
    <property type="term" value="P:DNA restriction-modification system"/>
    <property type="evidence" value="ECO:0007669"/>
    <property type="project" value="InterPro"/>
</dbReference>
<sequence length="190" mass="21129">MHQAQLCSIPALDLGNLEDQARDAVKTFWSTRISAQERQTSSGKADQGERSGVTAGKNMDGFISLFSNLIKRNGLVNASIHTRRSVLTLPGYFRPTKRWDVIVTNQKRLVAALEFKSQVGPSFGNNFNNRAEEVIGSAHDFWTAFREGAFGDNPRPFLDCLILVEDAEASRKSVHDCEPHFSISKVFVEA</sequence>
<accession>A0A1T1D516</accession>
<dbReference type="InterPro" id="IPR007636">
    <property type="entry name" value="Restrct_endonuc_II_XhoI"/>
</dbReference>